<dbReference type="InterPro" id="IPR000977">
    <property type="entry name" value="DNA_ligase_ATP-dep"/>
</dbReference>
<keyword evidence="4" id="KW-0132">Cell division</keyword>
<feature type="region of interest" description="Disordered" evidence="16">
    <location>
        <begin position="1"/>
        <end position="104"/>
    </location>
</feature>
<organism evidence="18 19">
    <name type="scientific">Aureococcus anophagefferens</name>
    <name type="common">Harmful bloom alga</name>
    <dbReference type="NCBI Taxonomy" id="44056"/>
    <lineage>
        <taxon>Eukaryota</taxon>
        <taxon>Sar</taxon>
        <taxon>Stramenopiles</taxon>
        <taxon>Ochrophyta</taxon>
        <taxon>Pelagophyceae</taxon>
        <taxon>Pelagomonadales</taxon>
        <taxon>Pelagomonadaceae</taxon>
        <taxon>Aureococcus</taxon>
    </lineage>
</organism>
<keyword evidence="7" id="KW-0227">DNA damage</keyword>
<comment type="catalytic activity">
    <reaction evidence="12">
        <text>ATP + (deoxyribonucleotide)n-3'-hydroxyl + 5'-phospho-(deoxyribonucleotide)m = (deoxyribonucleotide)n+m + AMP + diphosphate.</text>
        <dbReference type="EC" id="6.5.1.1"/>
    </reaction>
</comment>
<evidence type="ECO:0000256" key="10">
    <source>
        <dbReference type="ARBA" id="ARBA00023204"/>
    </source>
</evidence>
<evidence type="ECO:0000256" key="6">
    <source>
        <dbReference type="ARBA" id="ARBA00022741"/>
    </source>
</evidence>
<dbReference type="PANTHER" id="PTHR45674">
    <property type="entry name" value="DNA LIGASE 1/3 FAMILY MEMBER"/>
    <property type="match status" value="1"/>
</dbReference>
<protein>
    <recommendedName>
        <fullName evidence="13">DNA ligase 1</fullName>
        <ecNumber evidence="2">6.5.1.1</ecNumber>
    </recommendedName>
    <alternativeName>
        <fullName evidence="14">DNA ligase I</fullName>
    </alternativeName>
</protein>
<evidence type="ECO:0000256" key="16">
    <source>
        <dbReference type="SAM" id="MobiDB-lite"/>
    </source>
</evidence>
<sequence>MAGGSATLKAFFAPKKSKAAPKRASEESTSSTEAKDARPRGVRRVRTTTSSWPRARPRCQGGAAEAPAAAAPAAAAPAAAKPAAEAAKPKEKQAPVFANPGAKASPAAPDWADAGCVPYAAIAAVFEKIEATTKRLEIQGHVRDLLGQVMRHAPGDLTACVFLLCNKVAPAFENLEMGIGDSLLMKAVAHAFGKNAKHVKGEYEKQGDLGIVAEDARKKQKTLSFGAKPKPLLAAKVLAAYREICAISGSKSQDAKIGRMQKLMTAATPVEARYVTRGLQGKLRIGLAESSVLVGLAHAAELWPTAAADAREDAAFANAEAPPDAHESLDVGREITGAEAAAALKRDAALRRAKAKRVLPKDARAAAADAVVKQCYAEAPSYATLCEGILSRPLWALPEACALAVGVPVFPMLAKPTKSVGEVLKRLGGIAITCEHKYDGERFQAHMLPNGDVKVFSRNLQETTKKWPEVQAVVRAAAEARGTKSFVLDAEVVAIDVKTGQLLPFQRLSTRKKEASVEDVTVDVIVMAFDLLFLDGESLLRKSLKERRAAMRGGFAPAEHKFAFADAVDVPASCDECDAAEHIQHALEASIVAKSEGLMVKTLEANATYEPSKRSLNWLKLKKDYLDGVGDSLDLVVVGAYMGRGKRTGVFGAYLCACLDADTGDLQSVCKIGTGFSDEDLKTLDAQARAMVLPAKPRHVKCGDALEHDITWIEPKLVWEVQVADLSLSDTHKGALGRVKEGRGIGLRFPRLLRPRDDKTADEATNADQVLDMYLKQDSVKDAVAEEEEDDDDGYL</sequence>
<feature type="compositionally biased region" description="Low complexity" evidence="16">
    <location>
        <begin position="63"/>
        <end position="86"/>
    </location>
</feature>
<gene>
    <name evidence="18" type="primary">LIG1</name>
    <name evidence="18" type="ORF">SO694_000950119</name>
</gene>
<dbReference type="InterPro" id="IPR012308">
    <property type="entry name" value="DNA_ligase_ATP-dep_N"/>
</dbReference>
<dbReference type="Gene3D" id="1.10.3260.10">
    <property type="entry name" value="DNA ligase, ATP-dependent, N-terminal domain"/>
    <property type="match status" value="1"/>
</dbReference>
<dbReference type="EC" id="6.5.1.1" evidence="2"/>
<dbReference type="PANTHER" id="PTHR45674:SF4">
    <property type="entry name" value="DNA LIGASE 1"/>
    <property type="match status" value="1"/>
</dbReference>
<dbReference type="PROSITE" id="PS00333">
    <property type="entry name" value="DNA_LIGASE_A2"/>
    <property type="match status" value="1"/>
</dbReference>
<comment type="caution">
    <text evidence="18">The sequence shown here is derived from an EMBL/GenBank/DDBJ whole genome shotgun (WGS) entry which is preliminary data.</text>
</comment>
<dbReference type="InterPro" id="IPR016059">
    <property type="entry name" value="DNA_ligase_ATP-dep_CS"/>
</dbReference>
<dbReference type="SUPFAM" id="SSF117018">
    <property type="entry name" value="ATP-dependent DNA ligase DNA-binding domain"/>
    <property type="match status" value="1"/>
</dbReference>
<dbReference type="InterPro" id="IPR012340">
    <property type="entry name" value="NA-bd_OB-fold"/>
</dbReference>
<keyword evidence="6" id="KW-0547">Nucleotide-binding</keyword>
<dbReference type="InterPro" id="IPR036599">
    <property type="entry name" value="DNA_ligase_N_sf"/>
</dbReference>
<evidence type="ECO:0000256" key="11">
    <source>
        <dbReference type="ARBA" id="ARBA00023306"/>
    </source>
</evidence>
<dbReference type="EMBL" id="JBBJCI010000251">
    <property type="protein sequence ID" value="KAK7237381.1"/>
    <property type="molecule type" value="Genomic_DNA"/>
</dbReference>
<dbReference type="PROSITE" id="PS50160">
    <property type="entry name" value="DNA_LIGASE_A3"/>
    <property type="match status" value="1"/>
</dbReference>
<evidence type="ECO:0000256" key="14">
    <source>
        <dbReference type="ARBA" id="ARBA00041666"/>
    </source>
</evidence>
<dbReference type="Pfam" id="PF01068">
    <property type="entry name" value="DNA_ligase_A_M"/>
    <property type="match status" value="1"/>
</dbReference>
<evidence type="ECO:0000313" key="18">
    <source>
        <dbReference type="EMBL" id="KAK7237381.1"/>
    </source>
</evidence>
<evidence type="ECO:0000256" key="7">
    <source>
        <dbReference type="ARBA" id="ARBA00022763"/>
    </source>
</evidence>
<evidence type="ECO:0000256" key="3">
    <source>
        <dbReference type="ARBA" id="ARBA00022598"/>
    </source>
</evidence>
<dbReference type="CDD" id="cd07900">
    <property type="entry name" value="Adenylation_DNA_ligase_I_Euk"/>
    <property type="match status" value="1"/>
</dbReference>
<keyword evidence="3 18" id="KW-0436">Ligase</keyword>
<dbReference type="SUPFAM" id="SSF50249">
    <property type="entry name" value="Nucleic acid-binding proteins"/>
    <property type="match status" value="1"/>
</dbReference>
<evidence type="ECO:0000256" key="12">
    <source>
        <dbReference type="ARBA" id="ARBA00034003"/>
    </source>
</evidence>
<evidence type="ECO:0000256" key="1">
    <source>
        <dbReference type="ARBA" id="ARBA00007572"/>
    </source>
</evidence>
<dbReference type="InterPro" id="IPR050191">
    <property type="entry name" value="ATP-dep_DNA_ligase"/>
</dbReference>
<evidence type="ECO:0000256" key="9">
    <source>
        <dbReference type="ARBA" id="ARBA00023172"/>
    </source>
</evidence>
<keyword evidence="11" id="KW-0131">Cell cycle</keyword>
<dbReference type="InterPro" id="IPR012310">
    <property type="entry name" value="DNA_ligase_ATP-dep_cent"/>
</dbReference>
<keyword evidence="10" id="KW-0234">DNA repair</keyword>
<feature type="domain" description="ATP-dependent DNA ligase family profile" evidence="17">
    <location>
        <begin position="517"/>
        <end position="660"/>
    </location>
</feature>
<dbReference type="Pfam" id="PF04679">
    <property type="entry name" value="DNA_ligase_A_C"/>
    <property type="match status" value="1"/>
</dbReference>
<dbReference type="GO" id="GO:0016874">
    <property type="term" value="F:ligase activity"/>
    <property type="evidence" value="ECO:0007669"/>
    <property type="project" value="UniProtKB-KW"/>
</dbReference>
<dbReference type="NCBIfam" id="TIGR00574">
    <property type="entry name" value="dnl1"/>
    <property type="match status" value="1"/>
</dbReference>
<keyword evidence="5" id="KW-0235">DNA replication</keyword>
<dbReference type="Gene3D" id="3.30.470.30">
    <property type="entry name" value="DNA ligase/mRNA capping enzyme"/>
    <property type="match status" value="1"/>
</dbReference>
<name>A0ABR1FSF0_AURAN</name>
<accession>A0ABR1FSF0</accession>
<evidence type="ECO:0000256" key="4">
    <source>
        <dbReference type="ARBA" id="ARBA00022618"/>
    </source>
</evidence>
<evidence type="ECO:0000313" key="19">
    <source>
        <dbReference type="Proteomes" id="UP001363151"/>
    </source>
</evidence>
<dbReference type="CDD" id="cd07969">
    <property type="entry name" value="OBF_DNA_ligase_I"/>
    <property type="match status" value="1"/>
</dbReference>
<evidence type="ECO:0000256" key="5">
    <source>
        <dbReference type="ARBA" id="ARBA00022705"/>
    </source>
</evidence>
<dbReference type="Proteomes" id="UP001363151">
    <property type="component" value="Unassembled WGS sequence"/>
</dbReference>
<dbReference type="Pfam" id="PF04675">
    <property type="entry name" value="DNA_ligase_A_N"/>
    <property type="match status" value="1"/>
</dbReference>
<keyword evidence="19" id="KW-1185">Reference proteome</keyword>
<reference evidence="18 19" key="1">
    <citation type="submission" date="2024-03" db="EMBL/GenBank/DDBJ databases">
        <title>Aureococcus anophagefferens CCMP1851 and Kratosvirus quantuckense: Draft genome of a second virus-susceptible host strain in the model system.</title>
        <authorList>
            <person name="Chase E."/>
            <person name="Truchon A.R."/>
            <person name="Schepens W."/>
            <person name="Wilhelm S.W."/>
        </authorList>
    </citation>
    <scope>NUCLEOTIDE SEQUENCE [LARGE SCALE GENOMIC DNA]</scope>
    <source>
        <strain evidence="18 19">CCMP1851</strain>
    </source>
</reference>
<evidence type="ECO:0000256" key="8">
    <source>
        <dbReference type="ARBA" id="ARBA00022840"/>
    </source>
</evidence>
<dbReference type="Gene3D" id="2.40.50.140">
    <property type="entry name" value="Nucleic acid-binding proteins"/>
    <property type="match status" value="1"/>
</dbReference>
<evidence type="ECO:0000256" key="15">
    <source>
        <dbReference type="RuleBase" id="RU004196"/>
    </source>
</evidence>
<dbReference type="InterPro" id="IPR012309">
    <property type="entry name" value="DNA_ligase_ATP-dep_C"/>
</dbReference>
<dbReference type="SUPFAM" id="SSF56091">
    <property type="entry name" value="DNA ligase/mRNA capping enzyme, catalytic domain"/>
    <property type="match status" value="1"/>
</dbReference>
<evidence type="ECO:0000259" key="17">
    <source>
        <dbReference type="PROSITE" id="PS50160"/>
    </source>
</evidence>
<comment type="similarity">
    <text evidence="1 15">Belongs to the ATP-dependent DNA ligase family.</text>
</comment>
<proteinExistence type="inferred from homology"/>
<evidence type="ECO:0000256" key="13">
    <source>
        <dbReference type="ARBA" id="ARBA00041131"/>
    </source>
</evidence>
<keyword evidence="9" id="KW-0233">DNA recombination</keyword>
<evidence type="ECO:0000256" key="2">
    <source>
        <dbReference type="ARBA" id="ARBA00012727"/>
    </source>
</evidence>
<keyword evidence="8" id="KW-0067">ATP-binding</keyword>